<gene>
    <name evidence="2" type="ORF">M9458_019083</name>
</gene>
<proteinExistence type="predicted"/>
<name>A0ABD0QNX7_CIRMR</name>
<dbReference type="AlphaFoldDB" id="A0ABD0QNX7"/>
<evidence type="ECO:0000256" key="1">
    <source>
        <dbReference type="SAM" id="MobiDB-lite"/>
    </source>
</evidence>
<organism evidence="2 3">
    <name type="scientific">Cirrhinus mrigala</name>
    <name type="common">Mrigala</name>
    <dbReference type="NCBI Taxonomy" id="683832"/>
    <lineage>
        <taxon>Eukaryota</taxon>
        <taxon>Metazoa</taxon>
        <taxon>Chordata</taxon>
        <taxon>Craniata</taxon>
        <taxon>Vertebrata</taxon>
        <taxon>Euteleostomi</taxon>
        <taxon>Actinopterygii</taxon>
        <taxon>Neopterygii</taxon>
        <taxon>Teleostei</taxon>
        <taxon>Ostariophysi</taxon>
        <taxon>Cypriniformes</taxon>
        <taxon>Cyprinidae</taxon>
        <taxon>Labeoninae</taxon>
        <taxon>Labeonini</taxon>
        <taxon>Cirrhinus</taxon>
    </lineage>
</organism>
<feature type="non-terminal residue" evidence="2">
    <location>
        <position position="74"/>
    </location>
</feature>
<evidence type="ECO:0000313" key="3">
    <source>
        <dbReference type="Proteomes" id="UP001529510"/>
    </source>
</evidence>
<feature type="compositionally biased region" description="Basic and acidic residues" evidence="1">
    <location>
        <begin position="32"/>
        <end position="43"/>
    </location>
</feature>
<evidence type="ECO:0000313" key="2">
    <source>
        <dbReference type="EMBL" id="KAL0187413.1"/>
    </source>
</evidence>
<dbReference type="EMBL" id="JAMKFB020000008">
    <property type="protein sequence ID" value="KAL0187413.1"/>
    <property type="molecule type" value="Genomic_DNA"/>
</dbReference>
<accession>A0ABD0QNX7</accession>
<dbReference type="Proteomes" id="UP001529510">
    <property type="component" value="Unassembled WGS sequence"/>
</dbReference>
<feature type="region of interest" description="Disordered" evidence="1">
    <location>
        <begin position="1"/>
        <end position="74"/>
    </location>
</feature>
<keyword evidence="3" id="KW-1185">Reference proteome</keyword>
<comment type="caution">
    <text evidence="2">The sequence shown here is derived from an EMBL/GenBank/DDBJ whole genome shotgun (WGS) entry which is preliminary data.</text>
</comment>
<sequence>MCRCGRQKRGMSAGCQKDDKDGGLSDLSGGREASESESGRGRWEMASAGDGAPLIDGHRGPLQSPKRLTTACNG</sequence>
<protein>
    <submittedName>
        <fullName evidence="2">Uncharacterized protein</fullName>
    </submittedName>
</protein>
<reference evidence="2 3" key="1">
    <citation type="submission" date="2024-05" db="EMBL/GenBank/DDBJ databases">
        <title>Genome sequencing and assembly of Indian major carp, Cirrhinus mrigala (Hamilton, 1822).</title>
        <authorList>
            <person name="Mohindra V."/>
            <person name="Chowdhury L.M."/>
            <person name="Lal K."/>
            <person name="Jena J.K."/>
        </authorList>
    </citation>
    <scope>NUCLEOTIDE SEQUENCE [LARGE SCALE GENOMIC DNA]</scope>
    <source>
        <strain evidence="2">CM1030</strain>
        <tissue evidence="2">Blood</tissue>
    </source>
</reference>